<feature type="signal peptide" evidence="2">
    <location>
        <begin position="1"/>
        <end position="23"/>
    </location>
</feature>
<accession>A0ABY5PN46</accession>
<dbReference type="RefSeq" id="WP_353866497.1">
    <property type="nucleotide sequence ID" value="NZ_CP088295.1"/>
</dbReference>
<sequence>MRGVRVSLLFISCLWLLPGSAAASGWLTPVSASDAGQNAEAPQVAVDADGDAVAVWRRSDGTNERVQAATRTPGGAWTTPITLSAAGQDAYDPQVAVRPNGDAVAVWRRSDGANQRVQAATRPAGGAWTTPGTLSDAGNDAYEPALAVGANGDATTVWGRHDGANARVQAATRPAGGAWTSPDTVSTAGQDAYPGQVGVDASGNATAVWYRSDGANMRVQAATRPAGGAWAAPDTLSASGQGADYPHVAVGANGDATAVWRRFDGSNQRVQAATRPAGGAWTTPRHPQRRRPARRSPAGRRRRERQRHRHLAPV</sequence>
<keyword evidence="2" id="KW-0732">Signal</keyword>
<keyword evidence="4" id="KW-1185">Reference proteome</keyword>
<feature type="compositionally biased region" description="Basic residues" evidence="1">
    <location>
        <begin position="286"/>
        <end position="314"/>
    </location>
</feature>
<evidence type="ECO:0000313" key="4">
    <source>
        <dbReference type="Proteomes" id="UP001058860"/>
    </source>
</evidence>
<reference evidence="4" key="1">
    <citation type="submission" date="2021-11" db="EMBL/GenBank/DDBJ databases">
        <title>Cultivation dependent microbiological survey of springs from the worlds oldest radium mine currently devoted to the extraction of radon-saturated water.</title>
        <authorList>
            <person name="Kapinusova G."/>
            <person name="Smrhova T."/>
            <person name="Strejcek M."/>
            <person name="Suman J."/>
            <person name="Jani K."/>
            <person name="Pajer P."/>
            <person name="Uhlik O."/>
        </authorList>
    </citation>
    <scope>NUCLEOTIDE SEQUENCE [LARGE SCALE GENOMIC DNA]</scope>
    <source>
        <strain evidence="4">J379</strain>
    </source>
</reference>
<evidence type="ECO:0000313" key="3">
    <source>
        <dbReference type="EMBL" id="UUY06066.1"/>
    </source>
</evidence>
<organism evidence="3 4">
    <name type="scientific">Svornostia abyssi</name>
    <dbReference type="NCBI Taxonomy" id="2898438"/>
    <lineage>
        <taxon>Bacteria</taxon>
        <taxon>Bacillati</taxon>
        <taxon>Actinomycetota</taxon>
        <taxon>Thermoleophilia</taxon>
        <taxon>Solirubrobacterales</taxon>
        <taxon>Baekduiaceae</taxon>
        <taxon>Svornostia</taxon>
    </lineage>
</organism>
<proteinExistence type="predicted"/>
<feature type="region of interest" description="Disordered" evidence="1">
    <location>
        <begin position="268"/>
        <end position="314"/>
    </location>
</feature>
<dbReference type="Proteomes" id="UP001058860">
    <property type="component" value="Chromosome"/>
</dbReference>
<name>A0ABY5PN46_9ACTN</name>
<dbReference type="SUPFAM" id="SSF89372">
    <property type="entry name" value="Fucose-specific lectin"/>
    <property type="match status" value="1"/>
</dbReference>
<protein>
    <submittedName>
        <fullName evidence="3">Uncharacterized protein</fullName>
    </submittedName>
</protein>
<feature type="chain" id="PRO_5046525801" evidence="2">
    <location>
        <begin position="24"/>
        <end position="314"/>
    </location>
</feature>
<evidence type="ECO:0000256" key="1">
    <source>
        <dbReference type="SAM" id="MobiDB-lite"/>
    </source>
</evidence>
<dbReference type="EMBL" id="CP088295">
    <property type="protein sequence ID" value="UUY06066.1"/>
    <property type="molecule type" value="Genomic_DNA"/>
</dbReference>
<evidence type="ECO:0000256" key="2">
    <source>
        <dbReference type="SAM" id="SignalP"/>
    </source>
</evidence>
<gene>
    <name evidence="3" type="ORF">LRS13_11290</name>
</gene>